<dbReference type="PROSITE" id="PS00077">
    <property type="entry name" value="COX1_CUB"/>
    <property type="match status" value="1"/>
</dbReference>
<feature type="transmembrane region" description="Helical" evidence="17">
    <location>
        <begin position="256"/>
        <end position="279"/>
    </location>
</feature>
<evidence type="ECO:0000256" key="17">
    <source>
        <dbReference type="RuleBase" id="RU363061"/>
    </source>
</evidence>
<dbReference type="Gene3D" id="1.20.210.10">
    <property type="entry name" value="Cytochrome c oxidase-like, subunit I domain"/>
    <property type="match status" value="1"/>
</dbReference>
<evidence type="ECO:0000256" key="9">
    <source>
        <dbReference type="ARBA" id="ARBA00022967"/>
    </source>
</evidence>
<dbReference type="NCBIfam" id="TIGR02891">
    <property type="entry name" value="CtaD_CoxA"/>
    <property type="match status" value="1"/>
</dbReference>
<keyword evidence="8 17" id="KW-0479">Metal-binding</keyword>
<dbReference type="OrthoDB" id="9759913at2"/>
<dbReference type="GO" id="GO:0006119">
    <property type="term" value="P:oxidative phosphorylation"/>
    <property type="evidence" value="ECO:0007669"/>
    <property type="project" value="UniProtKB-UniPathway"/>
</dbReference>
<dbReference type="GO" id="GO:0005886">
    <property type="term" value="C:plasma membrane"/>
    <property type="evidence" value="ECO:0007669"/>
    <property type="project" value="UniProtKB-SubCell"/>
</dbReference>
<dbReference type="InterPro" id="IPR014241">
    <property type="entry name" value="Cyt_c_oxidase_su1_bac"/>
</dbReference>
<evidence type="ECO:0000256" key="6">
    <source>
        <dbReference type="ARBA" id="ARBA00022660"/>
    </source>
</evidence>
<dbReference type="UniPathway" id="UPA00705"/>
<keyword evidence="12 17" id="KW-0408">Iron</keyword>
<keyword evidence="14 17" id="KW-0472">Membrane</keyword>
<reference evidence="19" key="1">
    <citation type="submission" date="2006-10" db="EMBL/GenBank/DDBJ databases">
        <title>Complete sequence of Solibacter usitatus Ellin6076.</title>
        <authorList>
            <consortium name="US DOE Joint Genome Institute"/>
            <person name="Copeland A."/>
            <person name="Lucas S."/>
            <person name="Lapidus A."/>
            <person name="Barry K."/>
            <person name="Detter J.C."/>
            <person name="Glavina del Rio T."/>
            <person name="Hammon N."/>
            <person name="Israni S."/>
            <person name="Dalin E."/>
            <person name="Tice H."/>
            <person name="Pitluck S."/>
            <person name="Thompson L.S."/>
            <person name="Brettin T."/>
            <person name="Bruce D."/>
            <person name="Han C."/>
            <person name="Tapia R."/>
            <person name="Gilna P."/>
            <person name="Schmutz J."/>
            <person name="Larimer F."/>
            <person name="Land M."/>
            <person name="Hauser L."/>
            <person name="Kyrpides N."/>
            <person name="Mikhailova N."/>
            <person name="Janssen P.H."/>
            <person name="Kuske C.R."/>
            <person name="Richardson P."/>
        </authorList>
    </citation>
    <scope>NUCLEOTIDE SEQUENCE</scope>
    <source>
        <strain evidence="19">Ellin6076</strain>
    </source>
</reference>
<protein>
    <recommendedName>
        <fullName evidence="17">Cytochrome c oxidase subunit 1</fullName>
        <ecNumber evidence="17">7.1.1.9</ecNumber>
    </recommendedName>
</protein>
<dbReference type="PANTHER" id="PTHR10422">
    <property type="entry name" value="CYTOCHROME C OXIDASE SUBUNIT 1"/>
    <property type="match status" value="1"/>
</dbReference>
<keyword evidence="9" id="KW-1278">Translocase</keyword>
<keyword evidence="5 16" id="KW-0349">Heme</keyword>
<comment type="catalytic activity">
    <reaction evidence="15 17">
        <text>4 Fe(II)-[cytochrome c] + O2 + 8 H(+)(in) = 4 Fe(III)-[cytochrome c] + 2 H2O + 4 H(+)(out)</text>
        <dbReference type="Rhea" id="RHEA:11436"/>
        <dbReference type="Rhea" id="RHEA-COMP:10350"/>
        <dbReference type="Rhea" id="RHEA-COMP:14399"/>
        <dbReference type="ChEBI" id="CHEBI:15377"/>
        <dbReference type="ChEBI" id="CHEBI:15378"/>
        <dbReference type="ChEBI" id="CHEBI:15379"/>
        <dbReference type="ChEBI" id="CHEBI:29033"/>
        <dbReference type="ChEBI" id="CHEBI:29034"/>
        <dbReference type="EC" id="7.1.1.9"/>
    </reaction>
</comment>
<evidence type="ECO:0000313" key="19">
    <source>
        <dbReference type="EMBL" id="ABJ88489.1"/>
    </source>
</evidence>
<dbReference type="eggNOG" id="COG0843">
    <property type="taxonomic scope" value="Bacteria"/>
</dbReference>
<feature type="transmembrane region" description="Helical" evidence="17">
    <location>
        <begin position="170"/>
        <end position="196"/>
    </location>
</feature>
<dbReference type="InterPro" id="IPR023616">
    <property type="entry name" value="Cyt_c_oxase-like_su1_dom"/>
</dbReference>
<organism evidence="19">
    <name type="scientific">Solibacter usitatus (strain Ellin6076)</name>
    <dbReference type="NCBI Taxonomy" id="234267"/>
    <lineage>
        <taxon>Bacteria</taxon>
        <taxon>Pseudomonadati</taxon>
        <taxon>Acidobacteriota</taxon>
        <taxon>Terriglobia</taxon>
        <taxon>Bryobacterales</taxon>
        <taxon>Solibacteraceae</taxon>
        <taxon>Candidatus Solibacter</taxon>
    </lineage>
</organism>
<dbReference type="GO" id="GO:0020037">
    <property type="term" value="F:heme binding"/>
    <property type="evidence" value="ECO:0007669"/>
    <property type="project" value="InterPro"/>
</dbReference>
<dbReference type="InParanoid" id="Q01PD1"/>
<feature type="transmembrane region" description="Helical" evidence="17">
    <location>
        <begin position="401"/>
        <end position="421"/>
    </location>
</feature>
<dbReference type="STRING" id="234267.Acid_7581"/>
<feature type="transmembrane region" description="Helical" evidence="17">
    <location>
        <begin position="291"/>
        <end position="313"/>
    </location>
</feature>
<evidence type="ECO:0000256" key="11">
    <source>
        <dbReference type="ARBA" id="ARBA00022989"/>
    </source>
</evidence>
<keyword evidence="3 16" id="KW-0813">Transport</keyword>
<evidence type="ECO:0000259" key="18">
    <source>
        <dbReference type="PROSITE" id="PS50855"/>
    </source>
</evidence>
<feature type="transmembrane region" description="Helical" evidence="17">
    <location>
        <begin position="361"/>
        <end position="381"/>
    </location>
</feature>
<feature type="transmembrane region" description="Helical" evidence="17">
    <location>
        <begin position="117"/>
        <end position="141"/>
    </location>
</feature>
<evidence type="ECO:0000256" key="16">
    <source>
        <dbReference type="RuleBase" id="RU000370"/>
    </source>
</evidence>
<dbReference type="FunCoup" id="Q01PD1">
    <property type="interactions" value="296"/>
</dbReference>
<feature type="transmembrane region" description="Helical" evidence="17">
    <location>
        <begin position="38"/>
        <end position="62"/>
    </location>
</feature>
<dbReference type="AlphaFoldDB" id="Q01PD1"/>
<keyword evidence="13 17" id="KW-0186">Copper</keyword>
<feature type="transmembrane region" description="Helical" evidence="17">
    <location>
        <begin position="82"/>
        <end position="105"/>
    </location>
</feature>
<keyword evidence="7 16" id="KW-0812">Transmembrane</keyword>
<keyword evidence="11 17" id="KW-1133">Transmembrane helix</keyword>
<evidence type="ECO:0000256" key="3">
    <source>
        <dbReference type="ARBA" id="ARBA00022448"/>
    </source>
</evidence>
<comment type="pathway">
    <text evidence="2 17">Energy metabolism; oxidative phosphorylation.</text>
</comment>
<dbReference type="GO" id="GO:0046872">
    <property type="term" value="F:metal ion binding"/>
    <property type="evidence" value="ECO:0007669"/>
    <property type="project" value="UniProtKB-KW"/>
</dbReference>
<dbReference type="GO" id="GO:0015990">
    <property type="term" value="P:electron transport coupled proton transport"/>
    <property type="evidence" value="ECO:0007669"/>
    <property type="project" value="InterPro"/>
</dbReference>
<evidence type="ECO:0000256" key="2">
    <source>
        <dbReference type="ARBA" id="ARBA00004673"/>
    </source>
</evidence>
<dbReference type="KEGG" id="sus:Acid_7581"/>
<dbReference type="InterPro" id="IPR036927">
    <property type="entry name" value="Cyt_c_oxase-like_su1_sf"/>
</dbReference>
<dbReference type="HOGENOM" id="CLU_011899_7_3_0"/>
<evidence type="ECO:0000256" key="15">
    <source>
        <dbReference type="ARBA" id="ARBA00047816"/>
    </source>
</evidence>
<comment type="subcellular location">
    <subcellularLocation>
        <location evidence="1 17">Cell membrane</location>
        <topology evidence="1 17">Multi-pass membrane protein</topology>
    </subcellularLocation>
</comment>
<dbReference type="GO" id="GO:0022904">
    <property type="term" value="P:respiratory electron transport chain"/>
    <property type="evidence" value="ECO:0007669"/>
    <property type="project" value="TreeGrafter"/>
</dbReference>
<feature type="transmembrane region" description="Helical" evidence="17">
    <location>
        <begin position="208"/>
        <end position="236"/>
    </location>
</feature>
<dbReference type="GO" id="GO:0004129">
    <property type="term" value="F:cytochrome-c oxidase activity"/>
    <property type="evidence" value="ECO:0007669"/>
    <property type="project" value="UniProtKB-EC"/>
</dbReference>
<keyword evidence="6 16" id="KW-0679">Respiratory chain</keyword>
<comment type="function">
    <text evidence="17">Cytochrome c oxidase is the component of the respiratory chain that catalyzes the reduction of oxygen to water. Subunits 1-3 form the functional core of the enzyme complex. CO I is the catalytic subunit of the enzyme. Electrons originating in cytochrome c are transferred via the copper A center of subunit 2 and heme A of subunit 1 to the bimetallic center formed by heme A3 and copper B.</text>
</comment>
<evidence type="ECO:0000256" key="8">
    <source>
        <dbReference type="ARBA" id="ARBA00022723"/>
    </source>
</evidence>
<dbReference type="FunFam" id="1.20.210.10:FF:000006">
    <property type="entry name" value="Cytochrome c oxidase subunit 1"/>
    <property type="match status" value="1"/>
</dbReference>
<dbReference type="EC" id="7.1.1.9" evidence="17"/>
<gene>
    <name evidence="19" type="ordered locus">Acid_7581</name>
</gene>
<dbReference type="SUPFAM" id="SSF81442">
    <property type="entry name" value="Cytochrome c oxidase subunit I-like"/>
    <property type="match status" value="1"/>
</dbReference>
<feature type="transmembrane region" description="Helical" evidence="17">
    <location>
        <begin position="475"/>
        <end position="496"/>
    </location>
</feature>
<sequence>MSAVIEAASSTRPAPPALVNRLHGWITTVDHKRLGIMYILYALVFLVIGGIEAAIMRTQLIVPHNQFVSPQVFNRMFTMHGTTMIFFVAMPLIFGFANYLLPLMLGARDMAFPRINAFSFWMTAFGGCLLYLSLVGAYGLYGAGNAPDVGWFAYAPLTSQTFSRGHSTDFWILAVFISGIGSIGGAINIVSTILCLRCPGMTLAKMPLLAWMYLVMSALVLIAIGPLTAAQIMLLLDRYLGAHFFDTQAGGSAVLWMHFFWIFGHPEVYILVIPAFAFVSEIVPVFSRKAIFGYPIMVAATLAIGFVSVSVWAHHMFTVGLSSNASTFFVLSTMAIAVPTGIKIFNWLATMWGGKLHFQTPMLFCIGFLFQFLVAGLTGIMLSAAPFDWQLGNSYFVVAHFHYVIVGGILFALFGAFYYWFPKMSGKMYSEMLGRLHFVLFVIGFHLTFDSLHIPGLLGMPRRIYTYEPGRGWDIWNVLATIGVVFQAAGVLVFVANLTASYLKGKSAGNDPWDAWTLEWSTSSPPPAYNFALIPSVRSRRPLWDLKHPEDPDWRYEQ</sequence>
<evidence type="ECO:0000256" key="10">
    <source>
        <dbReference type="ARBA" id="ARBA00022982"/>
    </source>
</evidence>
<feature type="transmembrane region" description="Helical" evidence="17">
    <location>
        <begin position="325"/>
        <end position="349"/>
    </location>
</feature>
<dbReference type="InterPro" id="IPR023615">
    <property type="entry name" value="Cyt_c_Oxase_su1_BS"/>
</dbReference>
<dbReference type="EMBL" id="CP000473">
    <property type="protein sequence ID" value="ABJ88489.1"/>
    <property type="molecule type" value="Genomic_DNA"/>
</dbReference>
<evidence type="ECO:0000256" key="4">
    <source>
        <dbReference type="ARBA" id="ARBA00022475"/>
    </source>
</evidence>
<dbReference type="PROSITE" id="PS50855">
    <property type="entry name" value="COX1"/>
    <property type="match status" value="1"/>
</dbReference>
<feature type="domain" description="Cytochrome oxidase subunit I profile" evidence="18">
    <location>
        <begin position="25"/>
        <end position="538"/>
    </location>
</feature>
<keyword evidence="19" id="KW-0560">Oxidoreductase</keyword>
<evidence type="ECO:0000256" key="14">
    <source>
        <dbReference type="ARBA" id="ARBA00023136"/>
    </source>
</evidence>
<dbReference type="Pfam" id="PF00115">
    <property type="entry name" value="COX1"/>
    <property type="match status" value="1"/>
</dbReference>
<keyword evidence="4 17" id="KW-1003">Cell membrane</keyword>
<keyword evidence="10 16" id="KW-0249">Electron transport</keyword>
<name>Q01PD1_SOLUE</name>
<dbReference type="PANTHER" id="PTHR10422:SF18">
    <property type="entry name" value="CYTOCHROME C OXIDASE SUBUNIT 1"/>
    <property type="match status" value="1"/>
</dbReference>
<evidence type="ECO:0000256" key="5">
    <source>
        <dbReference type="ARBA" id="ARBA00022617"/>
    </source>
</evidence>
<dbReference type="InterPro" id="IPR000883">
    <property type="entry name" value="Cyt_C_Oxase_1"/>
</dbReference>
<comment type="similarity">
    <text evidence="16">Belongs to the heme-copper respiratory oxidase family.</text>
</comment>
<evidence type="ECO:0000256" key="13">
    <source>
        <dbReference type="ARBA" id="ARBA00023008"/>
    </source>
</evidence>
<evidence type="ECO:0000256" key="1">
    <source>
        <dbReference type="ARBA" id="ARBA00004651"/>
    </source>
</evidence>
<evidence type="ECO:0000256" key="7">
    <source>
        <dbReference type="ARBA" id="ARBA00022692"/>
    </source>
</evidence>
<feature type="transmembrane region" description="Helical" evidence="17">
    <location>
        <begin position="433"/>
        <end position="455"/>
    </location>
</feature>
<accession>Q01PD1</accession>
<dbReference type="CDD" id="cd01662">
    <property type="entry name" value="Ubiquinol_Oxidase_I"/>
    <property type="match status" value="1"/>
</dbReference>
<dbReference type="GO" id="GO:0016491">
    <property type="term" value="F:oxidoreductase activity"/>
    <property type="evidence" value="ECO:0007669"/>
    <property type="project" value="UniProtKB-KW"/>
</dbReference>
<evidence type="ECO:0000256" key="12">
    <source>
        <dbReference type="ARBA" id="ARBA00023004"/>
    </source>
</evidence>
<dbReference type="PRINTS" id="PR01165">
    <property type="entry name" value="CYCOXIDASEI"/>
</dbReference>
<proteinExistence type="inferred from homology"/>